<reference evidence="2" key="1">
    <citation type="submission" date="2021-04" db="EMBL/GenBank/DDBJ databases">
        <authorList>
            <person name="Tunstrom K."/>
        </authorList>
    </citation>
    <scope>NUCLEOTIDE SEQUENCE</scope>
</reference>
<name>A0A8S3Y3Z2_PARAO</name>
<sequence>MLKNIINDKDIEHYLAQLEDGWLSEDGLEAEDSEDDDPANPHYTRDELLSLYDNNGDEDSQEKNENVPPRVEELVEEGESQNRVPCGDTFNTLLDKRKLMWKTLMRIELLS</sequence>
<gene>
    <name evidence="2" type="ORF">PAPOLLO_LOCUS23324</name>
</gene>
<dbReference type="OrthoDB" id="122438at2759"/>
<accession>A0A8S3Y3Z2</accession>
<organism evidence="2 3">
    <name type="scientific">Parnassius apollo</name>
    <name type="common">Apollo butterfly</name>
    <name type="synonym">Papilio apollo</name>
    <dbReference type="NCBI Taxonomy" id="110799"/>
    <lineage>
        <taxon>Eukaryota</taxon>
        <taxon>Metazoa</taxon>
        <taxon>Ecdysozoa</taxon>
        <taxon>Arthropoda</taxon>
        <taxon>Hexapoda</taxon>
        <taxon>Insecta</taxon>
        <taxon>Pterygota</taxon>
        <taxon>Neoptera</taxon>
        <taxon>Endopterygota</taxon>
        <taxon>Lepidoptera</taxon>
        <taxon>Glossata</taxon>
        <taxon>Ditrysia</taxon>
        <taxon>Papilionoidea</taxon>
        <taxon>Papilionidae</taxon>
        <taxon>Parnassiinae</taxon>
        <taxon>Parnassini</taxon>
        <taxon>Parnassius</taxon>
        <taxon>Parnassius</taxon>
    </lineage>
</organism>
<dbReference type="Proteomes" id="UP000691718">
    <property type="component" value="Unassembled WGS sequence"/>
</dbReference>
<comment type="caution">
    <text evidence="2">The sequence shown here is derived from an EMBL/GenBank/DDBJ whole genome shotgun (WGS) entry which is preliminary data.</text>
</comment>
<feature type="compositionally biased region" description="Basic and acidic residues" evidence="1">
    <location>
        <begin position="61"/>
        <end position="73"/>
    </location>
</feature>
<proteinExistence type="predicted"/>
<feature type="region of interest" description="Disordered" evidence="1">
    <location>
        <begin position="25"/>
        <end position="83"/>
    </location>
</feature>
<evidence type="ECO:0000313" key="2">
    <source>
        <dbReference type="EMBL" id="CAG5045539.1"/>
    </source>
</evidence>
<keyword evidence="3" id="KW-1185">Reference proteome</keyword>
<dbReference type="EMBL" id="CAJQZP010001427">
    <property type="protein sequence ID" value="CAG5045539.1"/>
    <property type="molecule type" value="Genomic_DNA"/>
</dbReference>
<evidence type="ECO:0000256" key="1">
    <source>
        <dbReference type="SAM" id="MobiDB-lite"/>
    </source>
</evidence>
<feature type="compositionally biased region" description="Acidic residues" evidence="1">
    <location>
        <begin position="25"/>
        <end position="38"/>
    </location>
</feature>
<dbReference type="AlphaFoldDB" id="A0A8S3Y3Z2"/>
<evidence type="ECO:0000313" key="3">
    <source>
        <dbReference type="Proteomes" id="UP000691718"/>
    </source>
</evidence>
<protein>
    <submittedName>
        <fullName evidence="2">(apollo) hypothetical protein</fullName>
    </submittedName>
</protein>